<dbReference type="PRINTS" id="PR00344">
    <property type="entry name" value="BCTRLSENSOR"/>
</dbReference>
<dbReference type="InterPro" id="IPR010559">
    <property type="entry name" value="Sig_transdc_His_kin_internal"/>
</dbReference>
<dbReference type="InterPro" id="IPR005467">
    <property type="entry name" value="His_kinase_dom"/>
</dbReference>
<feature type="region of interest" description="Disordered" evidence="4">
    <location>
        <begin position="79"/>
        <end position="155"/>
    </location>
</feature>
<dbReference type="OrthoDB" id="2514702at2"/>
<sequence>MVSDPSSSAVHNAQSSVGAFFSSVRRGFIAYARWLDSITWTRFFLYALLAMIMTGIASELPPFSLKWGDDIVVYDPPKAPKAAKPVKMPPVPPSPSASGSATPPMPPSSEKTPKDKHKQRYDISIDKDGVHITPVPESGASAPAGKTLPSVSIDKDGVRAPGVLIDKHGVRIGPSARAAASAASAAASADAGKTQVSETQSGTRVDVHLPPNATTDEIRDAIEEAKDAIREAIEQAAEDEAEAAKDAARAAEDAAVAAEDGRGRRRVISAFRPGDHMPGFMMLIIVMSMVIKIMAAGRFKAEAQAVEATEMAESEALKRQVVEARMAAMQAQVEPHFLFNTLASIDHLIETDPPRASKMQKNLIALLRASMPTMREANAQGTRDLGRELAVIRPYLEILKVRMEERLQTEINVPDGLLSADFPPMMLQGLVENAIKHGLEPKAEGGRLTVKAEIVHGKLQVTVADTGLGFGKAATAGTGIGLNNIRERLQLLYGRKASLVISEPEGGGTAVSITVPYATSNHPGADA</sequence>
<evidence type="ECO:0000256" key="4">
    <source>
        <dbReference type="SAM" id="MobiDB-lite"/>
    </source>
</evidence>
<dbReference type="PROSITE" id="PS50109">
    <property type="entry name" value="HIS_KIN"/>
    <property type="match status" value="1"/>
</dbReference>
<evidence type="ECO:0000256" key="1">
    <source>
        <dbReference type="ARBA" id="ARBA00000085"/>
    </source>
</evidence>
<keyword evidence="3" id="KW-0175">Coiled coil</keyword>
<dbReference type="InterPro" id="IPR003594">
    <property type="entry name" value="HATPase_dom"/>
</dbReference>
<dbReference type="GO" id="GO:0016020">
    <property type="term" value="C:membrane"/>
    <property type="evidence" value="ECO:0007669"/>
    <property type="project" value="InterPro"/>
</dbReference>
<reference evidence="6 7" key="2">
    <citation type="submission" date="2018-12" db="EMBL/GenBank/DDBJ databases">
        <title>Rhizobacter gummiphilus sp. nov., a rubber-degrading bacterium isolated from the soil of a botanical garden in Japan.</title>
        <authorList>
            <person name="Shunsuke S.S."/>
        </authorList>
    </citation>
    <scope>NUCLEOTIDE SEQUENCE [LARGE SCALE GENOMIC DNA]</scope>
    <source>
        <strain evidence="6 7">S-16</strain>
    </source>
</reference>
<feature type="compositionally biased region" description="Polar residues" evidence="4">
    <location>
        <begin position="194"/>
        <end position="203"/>
    </location>
</feature>
<keyword evidence="7" id="KW-1185">Reference proteome</keyword>
<feature type="coiled-coil region" evidence="3">
    <location>
        <begin position="215"/>
        <end position="254"/>
    </location>
</feature>
<dbReference type="EMBL" id="QUSW01000003">
    <property type="protein sequence ID" value="RQP24075.1"/>
    <property type="molecule type" value="Genomic_DNA"/>
</dbReference>
<gene>
    <name evidence="6" type="ORF">DZC73_12125</name>
</gene>
<name>A0A3N7JZ25_9BURK</name>
<protein>
    <recommendedName>
        <fullName evidence="2">histidine kinase</fullName>
        <ecNumber evidence="2">2.7.13.3</ecNumber>
    </recommendedName>
</protein>
<keyword evidence="6" id="KW-0808">Transferase</keyword>
<feature type="compositionally biased region" description="Basic and acidic residues" evidence="4">
    <location>
        <begin position="120"/>
        <end position="130"/>
    </location>
</feature>
<dbReference type="Pfam" id="PF06580">
    <property type="entry name" value="His_kinase"/>
    <property type="match status" value="1"/>
</dbReference>
<dbReference type="Proteomes" id="UP000267464">
    <property type="component" value="Unassembled WGS sequence"/>
</dbReference>
<dbReference type="InterPro" id="IPR036890">
    <property type="entry name" value="HATPase_C_sf"/>
</dbReference>
<dbReference type="InterPro" id="IPR050640">
    <property type="entry name" value="Bact_2-comp_sensor_kinase"/>
</dbReference>
<accession>A0A3N7JZ25</accession>
<comment type="caution">
    <text evidence="6">The sequence shown here is derived from an EMBL/GenBank/DDBJ whole genome shotgun (WGS) entry which is preliminary data.</text>
</comment>
<feature type="region of interest" description="Disordered" evidence="4">
    <location>
        <begin position="187"/>
        <end position="211"/>
    </location>
</feature>
<feature type="domain" description="Histidine kinase" evidence="5">
    <location>
        <begin position="426"/>
        <end position="519"/>
    </location>
</feature>
<dbReference type="PANTHER" id="PTHR34220">
    <property type="entry name" value="SENSOR HISTIDINE KINASE YPDA"/>
    <property type="match status" value="1"/>
</dbReference>
<dbReference type="InterPro" id="IPR004358">
    <property type="entry name" value="Sig_transdc_His_kin-like_C"/>
</dbReference>
<dbReference type="SUPFAM" id="SSF55874">
    <property type="entry name" value="ATPase domain of HSP90 chaperone/DNA topoisomerase II/histidine kinase"/>
    <property type="match status" value="1"/>
</dbReference>
<evidence type="ECO:0000313" key="6">
    <source>
        <dbReference type="EMBL" id="RQP24075.1"/>
    </source>
</evidence>
<reference evidence="6 7" key="1">
    <citation type="submission" date="2018-08" db="EMBL/GenBank/DDBJ databases">
        <authorList>
            <person name="Khan S.A."/>
            <person name="Jeon C.O."/>
            <person name="Chun B.H."/>
            <person name="Jeong S.E."/>
        </authorList>
    </citation>
    <scope>NUCLEOTIDE SEQUENCE [LARGE SCALE GENOMIC DNA]</scope>
    <source>
        <strain evidence="6 7">S-16</strain>
    </source>
</reference>
<organism evidence="6 7">
    <name type="scientific">Piscinibacter terrae</name>
    <dbReference type="NCBI Taxonomy" id="2496871"/>
    <lineage>
        <taxon>Bacteria</taxon>
        <taxon>Pseudomonadati</taxon>
        <taxon>Pseudomonadota</taxon>
        <taxon>Betaproteobacteria</taxon>
        <taxon>Burkholderiales</taxon>
        <taxon>Sphaerotilaceae</taxon>
        <taxon>Piscinibacter</taxon>
    </lineage>
</organism>
<keyword evidence="6" id="KW-0418">Kinase</keyword>
<evidence type="ECO:0000256" key="3">
    <source>
        <dbReference type="SAM" id="Coils"/>
    </source>
</evidence>
<evidence type="ECO:0000313" key="7">
    <source>
        <dbReference type="Proteomes" id="UP000267464"/>
    </source>
</evidence>
<dbReference type="PANTHER" id="PTHR34220:SF9">
    <property type="entry name" value="SIGNAL TRANSDUCTION HISTIDINE KINASE INTERNAL REGION DOMAIN-CONTAINING PROTEIN"/>
    <property type="match status" value="1"/>
</dbReference>
<dbReference type="RefSeq" id="WP_124540522.1">
    <property type="nucleotide sequence ID" value="NZ_QUSW01000003.1"/>
</dbReference>
<evidence type="ECO:0000259" key="5">
    <source>
        <dbReference type="PROSITE" id="PS50109"/>
    </source>
</evidence>
<proteinExistence type="predicted"/>
<dbReference type="Gene3D" id="3.30.565.10">
    <property type="entry name" value="Histidine kinase-like ATPase, C-terminal domain"/>
    <property type="match status" value="1"/>
</dbReference>
<dbReference type="AlphaFoldDB" id="A0A3N7JZ25"/>
<dbReference type="GO" id="GO:0000155">
    <property type="term" value="F:phosphorelay sensor kinase activity"/>
    <property type="evidence" value="ECO:0007669"/>
    <property type="project" value="InterPro"/>
</dbReference>
<dbReference type="Pfam" id="PF02518">
    <property type="entry name" value="HATPase_c"/>
    <property type="match status" value="1"/>
</dbReference>
<dbReference type="EC" id="2.7.13.3" evidence="2"/>
<dbReference type="SMART" id="SM00387">
    <property type="entry name" value="HATPase_c"/>
    <property type="match status" value="1"/>
</dbReference>
<evidence type="ECO:0000256" key="2">
    <source>
        <dbReference type="ARBA" id="ARBA00012438"/>
    </source>
</evidence>
<comment type="catalytic activity">
    <reaction evidence="1">
        <text>ATP + protein L-histidine = ADP + protein N-phospho-L-histidine.</text>
        <dbReference type="EC" id="2.7.13.3"/>
    </reaction>
</comment>